<proteinExistence type="predicted"/>
<name>A0A7W8E7P3_9BACT</name>
<gene>
    <name evidence="1" type="ORF">HDF16_006360</name>
</gene>
<sequence>MVIAVSNPKGGSGKSTTTLILATHLAHVGASVCVIDADPNRPIQDWKTKGNSQSNIAVIADVNESNFFDVLDAQISKFQFIFVDLEGTASFLVSRAISAANLVIVPVQASAIDVRQASKAIKIVQDEEKAVRRFDPSRRINFRILITRTPAPGAPVSLSQRELERDLTEAGIPRFTNTLAERQAFKAMFNLRLSLQELAGDRRAGNLEAAYDNVEALARELIKISSEETNKDEQLPRS</sequence>
<keyword evidence="2" id="KW-1185">Reference proteome</keyword>
<evidence type="ECO:0000313" key="2">
    <source>
        <dbReference type="Proteomes" id="UP000540989"/>
    </source>
</evidence>
<dbReference type="Proteomes" id="UP000540989">
    <property type="component" value="Unassembled WGS sequence"/>
</dbReference>
<dbReference type="InterPro" id="IPR027417">
    <property type="entry name" value="P-loop_NTPase"/>
</dbReference>
<dbReference type="CDD" id="cd02042">
    <property type="entry name" value="ParAB_family"/>
    <property type="match status" value="1"/>
</dbReference>
<dbReference type="Pfam" id="PF07015">
    <property type="entry name" value="VirC1"/>
    <property type="match status" value="1"/>
</dbReference>
<organism evidence="1 2">
    <name type="scientific">Granulicella aggregans</name>
    <dbReference type="NCBI Taxonomy" id="474949"/>
    <lineage>
        <taxon>Bacteria</taxon>
        <taxon>Pseudomonadati</taxon>
        <taxon>Acidobacteriota</taxon>
        <taxon>Terriglobia</taxon>
        <taxon>Terriglobales</taxon>
        <taxon>Acidobacteriaceae</taxon>
        <taxon>Granulicella</taxon>
    </lineage>
</organism>
<dbReference type="SUPFAM" id="SSF52540">
    <property type="entry name" value="P-loop containing nucleoside triphosphate hydrolases"/>
    <property type="match status" value="1"/>
</dbReference>
<dbReference type="PANTHER" id="PTHR13696:SF96">
    <property type="entry name" value="COBQ_COBB_MIND_PARA NUCLEOTIDE BINDING DOMAIN-CONTAINING PROTEIN"/>
    <property type="match status" value="1"/>
</dbReference>
<dbReference type="EMBL" id="JACHIP010000061">
    <property type="protein sequence ID" value="MBB5061624.1"/>
    <property type="molecule type" value="Genomic_DNA"/>
</dbReference>
<dbReference type="Gene3D" id="3.40.50.300">
    <property type="entry name" value="P-loop containing nucleotide triphosphate hydrolases"/>
    <property type="match status" value="1"/>
</dbReference>
<dbReference type="InterPro" id="IPR009744">
    <property type="entry name" value="VirC1"/>
</dbReference>
<dbReference type="PIRSF" id="PIRSF009320">
    <property type="entry name" value="Nuc_binding_HP_1000"/>
    <property type="match status" value="1"/>
</dbReference>
<accession>A0A7W8E7P3</accession>
<reference evidence="1 2" key="1">
    <citation type="submission" date="2020-08" db="EMBL/GenBank/DDBJ databases">
        <title>Genomic Encyclopedia of Type Strains, Phase IV (KMG-V): Genome sequencing to study the core and pangenomes of soil and plant-associated prokaryotes.</title>
        <authorList>
            <person name="Whitman W."/>
        </authorList>
    </citation>
    <scope>NUCLEOTIDE SEQUENCE [LARGE SCALE GENOMIC DNA]</scope>
    <source>
        <strain evidence="1 2">M8UP14</strain>
    </source>
</reference>
<dbReference type="AlphaFoldDB" id="A0A7W8E7P3"/>
<evidence type="ECO:0000313" key="1">
    <source>
        <dbReference type="EMBL" id="MBB5061624.1"/>
    </source>
</evidence>
<protein>
    <submittedName>
        <fullName evidence="1">Chromosome partitioning protein</fullName>
    </submittedName>
</protein>
<dbReference type="InterPro" id="IPR050678">
    <property type="entry name" value="DNA_Partitioning_ATPase"/>
</dbReference>
<dbReference type="PANTHER" id="PTHR13696">
    <property type="entry name" value="P-LOOP CONTAINING NUCLEOSIDE TRIPHOSPHATE HYDROLASE"/>
    <property type="match status" value="1"/>
</dbReference>
<comment type="caution">
    <text evidence="1">The sequence shown here is derived from an EMBL/GenBank/DDBJ whole genome shotgun (WGS) entry which is preliminary data.</text>
</comment>
<dbReference type="RefSeq" id="WP_184224592.1">
    <property type="nucleotide sequence ID" value="NZ_JACHIP010000061.1"/>
</dbReference>